<evidence type="ECO:0000313" key="2">
    <source>
        <dbReference type="EMBL" id="UPV74795.1"/>
    </source>
</evidence>
<dbReference type="AlphaFoldDB" id="A0A8U0HUM0"/>
<keyword evidence="3" id="KW-1185">Reference proteome</keyword>
<dbReference type="RefSeq" id="WP_248650838.1">
    <property type="nucleotide sequence ID" value="NZ_CP096659.1"/>
</dbReference>
<organism evidence="2 3">
    <name type="scientific">Halorussus limi</name>
    <dbReference type="NCBI Taxonomy" id="2938695"/>
    <lineage>
        <taxon>Archaea</taxon>
        <taxon>Methanobacteriati</taxon>
        <taxon>Methanobacteriota</taxon>
        <taxon>Stenosarchaea group</taxon>
        <taxon>Halobacteria</taxon>
        <taxon>Halobacteriales</taxon>
        <taxon>Haladaptataceae</taxon>
        <taxon>Halorussus</taxon>
    </lineage>
</organism>
<dbReference type="GeneID" id="72183871"/>
<protein>
    <recommendedName>
        <fullName evidence="1">Halobacterial output domain-containing protein</fullName>
    </recommendedName>
</protein>
<name>A0A8U0HUM0_9EURY</name>
<dbReference type="EMBL" id="CP096659">
    <property type="protein sequence ID" value="UPV74795.1"/>
    <property type="molecule type" value="Genomic_DNA"/>
</dbReference>
<dbReference type="Pfam" id="PF18545">
    <property type="entry name" value="HalOD1"/>
    <property type="match status" value="1"/>
</dbReference>
<dbReference type="KEGG" id="halx:M0R89_01690"/>
<evidence type="ECO:0000259" key="1">
    <source>
        <dbReference type="Pfam" id="PF18545"/>
    </source>
</evidence>
<reference evidence="2 3" key="1">
    <citation type="submission" date="2022-04" db="EMBL/GenBank/DDBJ databases">
        <title>Diverse halophilic archaea isolated from saline environments.</title>
        <authorList>
            <person name="Cui H.-L."/>
        </authorList>
    </citation>
    <scope>NUCLEOTIDE SEQUENCE [LARGE SCALE GENOMIC DNA]</scope>
    <source>
        <strain evidence="2 3">XZYJT49</strain>
    </source>
</reference>
<sequence length="84" mass="9296">MCDEPRPISEKIITKISERNGTDPTDLHPPLYEVVDLEALDDLFAPGRGSNLRNCDGHVEFAYGPWRIRVESDGSVAVSPGEDE</sequence>
<dbReference type="Proteomes" id="UP000830729">
    <property type="component" value="Chromosome"/>
</dbReference>
<evidence type="ECO:0000313" key="3">
    <source>
        <dbReference type="Proteomes" id="UP000830729"/>
    </source>
</evidence>
<feature type="domain" description="Halobacterial output" evidence="1">
    <location>
        <begin position="6"/>
        <end position="80"/>
    </location>
</feature>
<gene>
    <name evidence="2" type="ORF">M0R89_01690</name>
</gene>
<dbReference type="InterPro" id="IPR040624">
    <property type="entry name" value="HalOD1"/>
</dbReference>
<accession>A0A8U0HUM0</accession>
<proteinExistence type="predicted"/>